<dbReference type="AlphaFoldDB" id="A0A1Y1S5E3"/>
<reference evidence="1 2" key="1">
    <citation type="journal article" date="2017" name="Environ. Microbiol.">
        <title>Decay of the glycolytic pathway and adaptation to intranuclear parasitism within Enterocytozoonidae microsporidia.</title>
        <authorList>
            <person name="Wiredu Boakye D."/>
            <person name="Jaroenlak P."/>
            <person name="Prachumwat A."/>
            <person name="Williams T.A."/>
            <person name="Bateman K.S."/>
            <person name="Itsathitphaisarn O."/>
            <person name="Sritunyalucksana K."/>
            <person name="Paszkiewicz K.H."/>
            <person name="Moore K.A."/>
            <person name="Stentiford G.D."/>
            <person name="Williams B.A."/>
        </authorList>
    </citation>
    <scope>NUCLEOTIDE SEQUENCE [LARGE SCALE GENOMIC DNA]</scope>
    <source>
        <strain evidence="1 2">GB1</strain>
    </source>
</reference>
<organism evidence="1 2">
    <name type="scientific">Enterospora canceri</name>
    <dbReference type="NCBI Taxonomy" id="1081671"/>
    <lineage>
        <taxon>Eukaryota</taxon>
        <taxon>Fungi</taxon>
        <taxon>Fungi incertae sedis</taxon>
        <taxon>Microsporidia</taxon>
        <taxon>Enterocytozoonidae</taxon>
        <taxon>Enterospora</taxon>
    </lineage>
</organism>
<dbReference type="VEuPathDB" id="MicrosporidiaDB:ECANGB1_2412"/>
<dbReference type="Proteomes" id="UP000192639">
    <property type="component" value="Unassembled WGS sequence"/>
</dbReference>
<proteinExistence type="predicted"/>
<dbReference type="OrthoDB" id="9030204at2759"/>
<name>A0A1Y1S5E3_9MICR</name>
<accession>A0A1Y1S5E3</accession>
<dbReference type="EMBL" id="LWDP01000093">
    <property type="protein sequence ID" value="ORD93385.1"/>
    <property type="molecule type" value="Genomic_DNA"/>
</dbReference>
<protein>
    <recommendedName>
        <fullName evidence="3">Opioid growth factor receptor (OGFr) conserved domain-containing protein</fullName>
    </recommendedName>
</protein>
<evidence type="ECO:0000313" key="2">
    <source>
        <dbReference type="Proteomes" id="UP000192639"/>
    </source>
</evidence>
<comment type="caution">
    <text evidence="1">The sequence shown here is derived from an EMBL/GenBank/DDBJ whole genome shotgun (WGS) entry which is preliminary data.</text>
</comment>
<sequence length="179" mass="21615">MFEKKPSYKKYKLQIIEFNLAMYNFFVKGGRHLETKKKSQYYDNFTPDKLDTMESEHNYIQYIFPVMRFSDYQEEKVMVRTVARILVKRPVVLQTIRDFTVTFADFLIAKGKKEGNWFMHGNHNKNRISRVFMCCKLFGLEKQLTDFQYALTNILGYDYMNDDSSKRKYQKVLQTRRIN</sequence>
<keyword evidence="2" id="KW-1185">Reference proteome</keyword>
<evidence type="ECO:0000313" key="1">
    <source>
        <dbReference type="EMBL" id="ORD93385.1"/>
    </source>
</evidence>
<gene>
    <name evidence="1" type="ORF">ECANGB1_2412</name>
</gene>
<evidence type="ECO:0008006" key="3">
    <source>
        <dbReference type="Google" id="ProtNLM"/>
    </source>
</evidence>